<keyword evidence="10" id="KW-1185">Reference proteome</keyword>
<dbReference type="OrthoDB" id="10262892at2759"/>
<dbReference type="GO" id="GO:0005744">
    <property type="term" value="C:TIM23 mitochondrial import inner membrane translocase complex"/>
    <property type="evidence" value="ECO:0007669"/>
    <property type="project" value="InterPro"/>
</dbReference>
<keyword evidence="6" id="KW-0811">Translocation</keyword>
<evidence type="ECO:0000256" key="3">
    <source>
        <dbReference type="ARBA" id="ARBA00022448"/>
    </source>
</evidence>
<accession>A0A6A5BWE8</accession>
<evidence type="ECO:0000256" key="1">
    <source>
        <dbReference type="ARBA" id="ARBA00004637"/>
    </source>
</evidence>
<reference evidence="9 10" key="1">
    <citation type="journal article" date="2019" name="Sci. Rep.">
        <title>Nanopore sequencing improves the draft genome of the human pathogenic amoeba Naegleria fowleri.</title>
        <authorList>
            <person name="Liechti N."/>
            <person name="Schurch N."/>
            <person name="Bruggmann R."/>
            <person name="Wittwer M."/>
        </authorList>
    </citation>
    <scope>NUCLEOTIDE SEQUENCE [LARGE SCALE GENOMIC DNA]</scope>
    <source>
        <strain evidence="9 10">ATCC 30894</strain>
    </source>
</reference>
<dbReference type="AlphaFoldDB" id="A0A6A5BWE8"/>
<dbReference type="Gene3D" id="1.10.287.110">
    <property type="entry name" value="DnaJ domain"/>
    <property type="match status" value="1"/>
</dbReference>
<dbReference type="InterPro" id="IPR005341">
    <property type="entry name" value="Tim16"/>
</dbReference>
<dbReference type="PANTHER" id="PTHR12388">
    <property type="entry name" value="MITOCHONDRIA ASSOCIATED GRANULOCYTE MACROPHAGE CSF SIGNALING MOLECULE"/>
    <property type="match status" value="1"/>
</dbReference>
<evidence type="ECO:0000256" key="2">
    <source>
        <dbReference type="ARBA" id="ARBA00008817"/>
    </source>
</evidence>
<keyword evidence="4" id="KW-0999">Mitochondrion inner membrane</keyword>
<dbReference type="VEuPathDB" id="AmoebaDB:NfTy_057200"/>
<dbReference type="Proteomes" id="UP000444721">
    <property type="component" value="Unassembled WGS sequence"/>
</dbReference>
<evidence type="ECO:0000313" key="10">
    <source>
        <dbReference type="Proteomes" id="UP000444721"/>
    </source>
</evidence>
<proteinExistence type="inferred from homology"/>
<organism evidence="9 10">
    <name type="scientific">Naegleria fowleri</name>
    <name type="common">Brain eating amoeba</name>
    <dbReference type="NCBI Taxonomy" id="5763"/>
    <lineage>
        <taxon>Eukaryota</taxon>
        <taxon>Discoba</taxon>
        <taxon>Heterolobosea</taxon>
        <taxon>Tetramitia</taxon>
        <taxon>Eutetramitia</taxon>
        <taxon>Vahlkampfiidae</taxon>
        <taxon>Naegleria</taxon>
    </lineage>
</organism>
<keyword evidence="5" id="KW-0653">Protein transport</keyword>
<evidence type="ECO:0008006" key="11">
    <source>
        <dbReference type="Google" id="ProtNLM"/>
    </source>
</evidence>
<dbReference type="VEuPathDB" id="AmoebaDB:FDP41_002703"/>
<dbReference type="VEuPathDB" id="AmoebaDB:NF0061660"/>
<name>A0A6A5BWE8_NAEFO</name>
<protein>
    <recommendedName>
        <fullName evidence="11">Presequence translocated-associated motor subunit PAM16</fullName>
    </recommendedName>
</protein>
<comment type="caution">
    <text evidence="9">The sequence shown here is derived from an EMBL/GenBank/DDBJ whole genome shotgun (WGS) entry which is preliminary data.</text>
</comment>
<sequence>MAIFGVLFRAALAVGSIAFGALKAAYNQAAKSSGGTAGAGAFGQKLSITKTQPMTLVEAQKILGLPKLAEGETIDYGLVQERFEKMFMNNSVKNGGSFYLQSKIIRAKQCIEYELVKENKLNSEELSSYEARTKSVVEQHTTENQSV</sequence>
<dbReference type="FunFam" id="1.10.287.110:FF:000006">
    <property type="entry name" value="Import inner membrane translocase subunit TIM16"/>
    <property type="match status" value="1"/>
</dbReference>
<evidence type="ECO:0000256" key="8">
    <source>
        <dbReference type="ARBA" id="ARBA00023136"/>
    </source>
</evidence>
<dbReference type="GeneID" id="68109921"/>
<dbReference type="GO" id="GO:0030150">
    <property type="term" value="P:protein import into mitochondrial matrix"/>
    <property type="evidence" value="ECO:0007669"/>
    <property type="project" value="InterPro"/>
</dbReference>
<comment type="similarity">
    <text evidence="2">Belongs to the TIM16/PAM16 family.</text>
</comment>
<dbReference type="RefSeq" id="XP_044562901.1">
    <property type="nucleotide sequence ID" value="XM_044705927.1"/>
</dbReference>
<evidence type="ECO:0000256" key="4">
    <source>
        <dbReference type="ARBA" id="ARBA00022792"/>
    </source>
</evidence>
<evidence type="ECO:0000256" key="6">
    <source>
        <dbReference type="ARBA" id="ARBA00023010"/>
    </source>
</evidence>
<evidence type="ECO:0000256" key="7">
    <source>
        <dbReference type="ARBA" id="ARBA00023128"/>
    </source>
</evidence>
<keyword evidence="3" id="KW-0813">Transport</keyword>
<dbReference type="InterPro" id="IPR036869">
    <property type="entry name" value="J_dom_sf"/>
</dbReference>
<keyword evidence="8" id="KW-0472">Membrane</keyword>
<evidence type="ECO:0000256" key="5">
    <source>
        <dbReference type="ARBA" id="ARBA00022927"/>
    </source>
</evidence>
<keyword evidence="7" id="KW-0496">Mitochondrion</keyword>
<comment type="subcellular location">
    <subcellularLocation>
        <location evidence="1">Mitochondrion inner membrane</location>
        <topology evidence="1">Peripheral membrane protein</topology>
    </subcellularLocation>
</comment>
<dbReference type="EMBL" id="VFQX01000030">
    <property type="protein sequence ID" value="KAF0978188.1"/>
    <property type="molecule type" value="Genomic_DNA"/>
</dbReference>
<dbReference type="PANTHER" id="PTHR12388:SF0">
    <property type="entry name" value="MITOCHONDRIAL IMPORT INNER MEMBRANE TRANSLOCASE SUBUNIT TIM16"/>
    <property type="match status" value="1"/>
</dbReference>
<evidence type="ECO:0000313" key="9">
    <source>
        <dbReference type="EMBL" id="KAF0978188.1"/>
    </source>
</evidence>
<dbReference type="Pfam" id="PF03656">
    <property type="entry name" value="Pam16"/>
    <property type="match status" value="1"/>
</dbReference>
<dbReference type="OMA" id="PITHARQ"/>
<gene>
    <name evidence="9" type="ORF">FDP41_002703</name>
</gene>